<protein>
    <recommendedName>
        <fullName evidence="10">Odorant receptor</fullName>
    </recommendedName>
</protein>
<reference evidence="11" key="2">
    <citation type="submission" date="2016-12" db="EMBL/GenBank/DDBJ databases">
        <authorList>
            <person name="Song W.-J."/>
            <person name="Kurnit D.M."/>
        </authorList>
    </citation>
    <scope>NUCLEOTIDE SEQUENCE</scope>
</reference>
<keyword evidence="3 10" id="KW-0716">Sensory transduction</keyword>
<keyword evidence="5 10" id="KW-0552">Olfaction</keyword>
<dbReference type="PANTHER" id="PTHR21137:SF35">
    <property type="entry name" value="ODORANT RECEPTOR 19A-RELATED"/>
    <property type="match status" value="1"/>
</dbReference>
<name>A0A1S5XXQ4_HELME</name>
<feature type="transmembrane region" description="Helical" evidence="10">
    <location>
        <begin position="307"/>
        <end position="331"/>
    </location>
</feature>
<keyword evidence="9 10" id="KW-0807">Transducer</keyword>
<dbReference type="Pfam" id="PF02949">
    <property type="entry name" value="7tm_6"/>
    <property type="match status" value="1"/>
</dbReference>
<comment type="caution">
    <text evidence="10">Lacks conserved residue(s) required for the propagation of feature annotation.</text>
</comment>
<organism evidence="11">
    <name type="scientific">Heliconius melpomene rosina</name>
    <dbReference type="NCBI Taxonomy" id="171916"/>
    <lineage>
        <taxon>Eukaryota</taxon>
        <taxon>Metazoa</taxon>
        <taxon>Ecdysozoa</taxon>
        <taxon>Arthropoda</taxon>
        <taxon>Hexapoda</taxon>
        <taxon>Insecta</taxon>
        <taxon>Pterygota</taxon>
        <taxon>Neoptera</taxon>
        <taxon>Endopterygota</taxon>
        <taxon>Lepidoptera</taxon>
        <taxon>Glossata</taxon>
        <taxon>Ditrysia</taxon>
        <taxon>Papilionoidea</taxon>
        <taxon>Nymphalidae</taxon>
        <taxon>Heliconiinae</taxon>
        <taxon>Heliconiini</taxon>
        <taxon>Heliconius</taxon>
    </lineage>
</organism>
<feature type="transmembrane region" description="Helical" evidence="10">
    <location>
        <begin position="136"/>
        <end position="157"/>
    </location>
</feature>
<dbReference type="AlphaFoldDB" id="A0A1S5XXQ4"/>
<feature type="transmembrane region" description="Helical" evidence="10">
    <location>
        <begin position="39"/>
        <end position="60"/>
    </location>
</feature>
<reference evidence="11" key="1">
    <citation type="journal article" date="2013" name="PLoS Genet.">
        <title>Female behaviour drives expression and evolution of gustatory receptors in butterflies.</title>
        <authorList>
            <person name="Briscoe A.D."/>
            <person name="Macias-Munoz A."/>
            <person name="Kozak K.M."/>
            <person name="Walters J.R."/>
            <person name="Yuan F."/>
            <person name="Jamie G.A."/>
            <person name="Martin S.H."/>
            <person name="Dasmahapatra K.K."/>
            <person name="Ferguson L.C."/>
            <person name="Mallet J."/>
            <person name="Jacquin-Joly E."/>
            <person name="Jiggins C.D."/>
        </authorList>
    </citation>
    <scope>NUCLEOTIDE SEQUENCE</scope>
</reference>
<accession>A0A1S5XXQ4</accession>
<gene>
    <name evidence="11" type="primary">OR67</name>
</gene>
<evidence type="ECO:0000256" key="5">
    <source>
        <dbReference type="ARBA" id="ARBA00022725"/>
    </source>
</evidence>
<dbReference type="PANTHER" id="PTHR21137">
    <property type="entry name" value="ODORANT RECEPTOR"/>
    <property type="match status" value="1"/>
</dbReference>
<dbReference type="GO" id="GO:0004984">
    <property type="term" value="F:olfactory receptor activity"/>
    <property type="evidence" value="ECO:0007669"/>
    <property type="project" value="InterPro"/>
</dbReference>
<evidence type="ECO:0000256" key="3">
    <source>
        <dbReference type="ARBA" id="ARBA00022606"/>
    </source>
</evidence>
<evidence type="ECO:0000256" key="6">
    <source>
        <dbReference type="ARBA" id="ARBA00022989"/>
    </source>
</evidence>
<evidence type="ECO:0000256" key="7">
    <source>
        <dbReference type="ARBA" id="ARBA00023136"/>
    </source>
</evidence>
<dbReference type="EMBL" id="KY399304">
    <property type="protein sequence ID" value="AQQ73535.1"/>
    <property type="molecule type" value="mRNA"/>
</dbReference>
<evidence type="ECO:0000256" key="9">
    <source>
        <dbReference type="ARBA" id="ARBA00023224"/>
    </source>
</evidence>
<sequence length="403" mass="46773">MAQANSLRQEVIKELEFLQVMGEKIFLYPFVDTTKLKTIGYTITHMLVLCTAFQLTLTLLSNGTDWLEIINVAPNLGVVLMTTIKYMKIYINRQFYHKIFNHYRNDMWGIVDISSGEQQKIIKTYKKISMFINRFLLYYSIPLILIVNSFPYLVMVYESQVNGSNEYLYPFDGWYPFDKVKWYAAVYIWESCMTAVVVCVFGFSNMLHGSLIIFICMELKIIGNRLENLINDEDAIAIFEDNGVQIVHRKILANLKMLIAKHNFLTKTSAKLDAVLGDAMLLNYSLGAIFICLTAFTFTVVDNLYKSIRYFFMFTALLVEIFNQCLFGQILSDHSVNLTKSIYYSNWPCATPEVKKIMLMLMVRTQKPFQLTAKGYLTMNIYTFSSICSTSYRCFNLLRTIYL</sequence>
<proteinExistence type="evidence at transcript level"/>
<evidence type="ECO:0000256" key="4">
    <source>
        <dbReference type="ARBA" id="ARBA00022692"/>
    </source>
</evidence>
<evidence type="ECO:0000256" key="10">
    <source>
        <dbReference type="RuleBase" id="RU351113"/>
    </source>
</evidence>
<feature type="transmembrane region" description="Helical" evidence="10">
    <location>
        <begin position="281"/>
        <end position="301"/>
    </location>
</feature>
<evidence type="ECO:0000313" key="11">
    <source>
        <dbReference type="EMBL" id="AQQ73535.1"/>
    </source>
</evidence>
<keyword evidence="2" id="KW-1003">Cell membrane</keyword>
<dbReference type="InterPro" id="IPR004117">
    <property type="entry name" value="7tm6_olfct_rcpt"/>
</dbReference>
<keyword evidence="7 10" id="KW-0472">Membrane</keyword>
<keyword evidence="4 10" id="KW-0812">Transmembrane</keyword>
<dbReference type="GO" id="GO:0007165">
    <property type="term" value="P:signal transduction"/>
    <property type="evidence" value="ECO:0007669"/>
    <property type="project" value="UniProtKB-KW"/>
</dbReference>
<keyword evidence="8 10" id="KW-0675">Receptor</keyword>
<evidence type="ECO:0000256" key="8">
    <source>
        <dbReference type="ARBA" id="ARBA00023170"/>
    </source>
</evidence>
<dbReference type="GO" id="GO:0005549">
    <property type="term" value="F:odorant binding"/>
    <property type="evidence" value="ECO:0007669"/>
    <property type="project" value="InterPro"/>
</dbReference>
<keyword evidence="6 10" id="KW-1133">Transmembrane helix</keyword>
<feature type="transmembrane region" description="Helical" evidence="10">
    <location>
        <begin position="66"/>
        <end position="84"/>
    </location>
</feature>
<comment type="subcellular location">
    <subcellularLocation>
        <location evidence="1 10">Cell membrane</location>
        <topology evidence="1 10">Multi-pass membrane protein</topology>
    </subcellularLocation>
</comment>
<evidence type="ECO:0000256" key="1">
    <source>
        <dbReference type="ARBA" id="ARBA00004651"/>
    </source>
</evidence>
<evidence type="ECO:0000256" key="2">
    <source>
        <dbReference type="ARBA" id="ARBA00022475"/>
    </source>
</evidence>
<dbReference type="GO" id="GO:0005886">
    <property type="term" value="C:plasma membrane"/>
    <property type="evidence" value="ECO:0007669"/>
    <property type="project" value="UniProtKB-SubCell"/>
</dbReference>
<comment type="similarity">
    <text evidence="10">Belongs to the insect chemoreceptor superfamily. Heteromeric odorant receptor channel (TC 1.A.69) family.</text>
</comment>